<protein>
    <recommendedName>
        <fullName evidence="2">Histidine--tRNA ligase</fullName>
    </recommendedName>
</protein>
<proteinExistence type="predicted"/>
<feature type="binding site" evidence="3">
    <location>
        <position position="110"/>
    </location>
    <ligand>
        <name>L-histidine</name>
        <dbReference type="ChEBI" id="CHEBI:57595"/>
    </ligand>
</feature>
<comment type="caution">
    <text evidence="5">The sequence shown here is derived from an EMBL/GenBank/DDBJ whole genome shotgun (WGS) entry which is preliminary data.</text>
</comment>
<organism evidence="5 6">
    <name type="scientific">Rhodovulum imhoffii</name>
    <dbReference type="NCBI Taxonomy" id="365340"/>
    <lineage>
        <taxon>Bacteria</taxon>
        <taxon>Pseudomonadati</taxon>
        <taxon>Pseudomonadota</taxon>
        <taxon>Alphaproteobacteria</taxon>
        <taxon>Rhodobacterales</taxon>
        <taxon>Paracoccaceae</taxon>
        <taxon>Rhodovulum</taxon>
    </lineage>
</organism>
<dbReference type="EMBL" id="QAAA01000008">
    <property type="protein sequence ID" value="PTN02189.1"/>
    <property type="molecule type" value="Genomic_DNA"/>
</dbReference>
<dbReference type="AlphaFoldDB" id="A0A2T5BSA6"/>
<evidence type="ECO:0000313" key="6">
    <source>
        <dbReference type="Proteomes" id="UP000243859"/>
    </source>
</evidence>
<keyword evidence="5" id="KW-0808">Transferase</keyword>
<accession>A0A2T5BSA6</accession>
<dbReference type="InterPro" id="IPR045864">
    <property type="entry name" value="aa-tRNA-synth_II/BPL/LPL"/>
</dbReference>
<dbReference type="PANTHER" id="PTHR43707">
    <property type="entry name" value="HISTIDYL-TRNA SYNTHETASE"/>
    <property type="match status" value="1"/>
</dbReference>
<dbReference type="Pfam" id="PF13393">
    <property type="entry name" value="tRNA-synt_His"/>
    <property type="match status" value="1"/>
</dbReference>
<dbReference type="PROSITE" id="PS50862">
    <property type="entry name" value="AA_TRNA_LIGASE_II"/>
    <property type="match status" value="1"/>
</dbReference>
<dbReference type="GO" id="GO:0016757">
    <property type="term" value="F:glycosyltransferase activity"/>
    <property type="evidence" value="ECO:0007669"/>
    <property type="project" value="UniProtKB-KW"/>
</dbReference>
<evidence type="ECO:0000256" key="2">
    <source>
        <dbReference type="ARBA" id="ARBA00017399"/>
    </source>
</evidence>
<feature type="binding site" evidence="3">
    <location>
        <position position="305"/>
    </location>
    <ligand>
        <name>L-histidine</name>
        <dbReference type="ChEBI" id="CHEBI:57595"/>
    </ligand>
</feature>
<dbReference type="OrthoDB" id="9797914at2"/>
<feature type="binding site" evidence="3">
    <location>
        <position position="106"/>
    </location>
    <ligand>
        <name>L-histidine</name>
        <dbReference type="ChEBI" id="CHEBI:57595"/>
    </ligand>
</feature>
<keyword evidence="5" id="KW-0328">Glycosyltransferase</keyword>
<evidence type="ECO:0000313" key="5">
    <source>
        <dbReference type="EMBL" id="PTN02189.1"/>
    </source>
</evidence>
<dbReference type="Gene3D" id="3.30.930.10">
    <property type="entry name" value="Bira Bifunctional Protein, Domain 2"/>
    <property type="match status" value="1"/>
</dbReference>
<dbReference type="SUPFAM" id="SSF55681">
    <property type="entry name" value="Class II aaRS and biotin synthetases"/>
    <property type="match status" value="1"/>
</dbReference>
<dbReference type="GO" id="GO:0006427">
    <property type="term" value="P:histidyl-tRNA aminoacylation"/>
    <property type="evidence" value="ECO:0007669"/>
    <property type="project" value="TreeGrafter"/>
</dbReference>
<dbReference type="InterPro" id="IPR004516">
    <property type="entry name" value="HisRS/HisZ"/>
</dbReference>
<feature type="domain" description="Aminoacyl-transfer RNA synthetases class-II family profile" evidence="4">
    <location>
        <begin position="17"/>
        <end position="357"/>
    </location>
</feature>
<dbReference type="NCBIfam" id="NF008952">
    <property type="entry name" value="PRK12295.1-5"/>
    <property type="match status" value="1"/>
</dbReference>
<evidence type="ECO:0000256" key="1">
    <source>
        <dbReference type="ARBA" id="ARBA00011738"/>
    </source>
</evidence>
<evidence type="ECO:0000256" key="3">
    <source>
        <dbReference type="PIRSR" id="PIRSR001549-1"/>
    </source>
</evidence>
<gene>
    <name evidence="5" type="ORF">C8N32_108141</name>
</gene>
<reference evidence="5 6" key="1">
    <citation type="submission" date="2018-04" db="EMBL/GenBank/DDBJ databases">
        <title>Genomic Encyclopedia of Archaeal and Bacterial Type Strains, Phase II (KMG-II): from individual species to whole genera.</title>
        <authorList>
            <person name="Goeker M."/>
        </authorList>
    </citation>
    <scope>NUCLEOTIDE SEQUENCE [LARGE SCALE GENOMIC DNA]</scope>
    <source>
        <strain evidence="5 6">DSM 18064</strain>
    </source>
</reference>
<evidence type="ECO:0000259" key="4">
    <source>
        <dbReference type="PROSITE" id="PS50862"/>
    </source>
</evidence>
<name>A0A2T5BSA6_9RHOB</name>
<dbReference type="GO" id="GO:0004821">
    <property type="term" value="F:histidine-tRNA ligase activity"/>
    <property type="evidence" value="ECO:0007669"/>
    <property type="project" value="TreeGrafter"/>
</dbReference>
<feature type="binding site" evidence="3">
    <location>
        <position position="92"/>
    </location>
    <ligand>
        <name>L-histidine</name>
        <dbReference type="ChEBI" id="CHEBI:57595"/>
    </ligand>
</feature>
<feature type="binding site" evidence="3">
    <location>
        <begin position="65"/>
        <end position="67"/>
    </location>
    <ligand>
        <name>L-histidine</name>
        <dbReference type="ChEBI" id="CHEBI:57595"/>
    </ligand>
</feature>
<dbReference type="InterPro" id="IPR006195">
    <property type="entry name" value="aa-tRNA-synth_II"/>
</dbReference>
<dbReference type="PANTHER" id="PTHR43707:SF1">
    <property type="entry name" value="HISTIDINE--TRNA LIGASE, MITOCHONDRIAL-RELATED"/>
    <property type="match status" value="1"/>
</dbReference>
<dbReference type="InterPro" id="IPR041715">
    <property type="entry name" value="HisRS-like_core"/>
</dbReference>
<comment type="subunit">
    <text evidence="1">Homodimer.</text>
</comment>
<dbReference type="PIRSF" id="PIRSF001549">
    <property type="entry name" value="His-tRNA_synth"/>
    <property type="match status" value="1"/>
</dbReference>
<dbReference type="GO" id="GO:0005737">
    <property type="term" value="C:cytoplasm"/>
    <property type="evidence" value="ECO:0007669"/>
    <property type="project" value="InterPro"/>
</dbReference>
<feature type="binding site" evidence="3">
    <location>
        <begin position="310"/>
        <end position="311"/>
    </location>
    <ligand>
        <name>L-histidine</name>
        <dbReference type="ChEBI" id="CHEBI:57595"/>
    </ligand>
</feature>
<sequence>MAQKAATLAQAERLFAFFQTAGAQPVQADILQPAETLLDLYGEDIRARAYVTSDPARGEQMLRPDFTVPVVQMHMQSGATPARYTYMGEVFRRQEQHPERASEYIQVGFELFDDGAPAVAEAQVFALFSELLSPLGLHAATGDIGLLVAAVEGLSTSEGRKAALKRHIWRPRRFRALLDRFGGRAPVPVSRARLLKALDKVGAESVLNRAGPPIGLRAHTEISARLHALQEDAATPPIAAGEVEILEDILGLRETCTNALEHLRDIAVDLPAIAPAVERMDARLEALSAEGIDVDLLDFEATYGRTTMEYYDGFVFGFYAEGRPDLPPVATGGRYDALTRRLGDGREVPAVGGVVRPELVLNLTETRP</sequence>
<dbReference type="RefSeq" id="WP_107892448.1">
    <property type="nucleotide sequence ID" value="NZ_NHSI01000061.1"/>
</dbReference>
<keyword evidence="6" id="KW-1185">Reference proteome</keyword>
<dbReference type="Proteomes" id="UP000243859">
    <property type="component" value="Unassembled WGS sequence"/>
</dbReference>